<comment type="caution">
    <text evidence="2">The sequence shown here is derived from an EMBL/GenBank/DDBJ whole genome shotgun (WGS) entry which is preliminary data.</text>
</comment>
<keyword evidence="3" id="KW-1185">Reference proteome</keyword>
<dbReference type="EMBL" id="PGCJ01000177">
    <property type="protein sequence ID" value="PLW40773.1"/>
    <property type="molecule type" value="Genomic_DNA"/>
</dbReference>
<feature type="compositionally biased region" description="Low complexity" evidence="1">
    <location>
        <begin position="111"/>
        <end position="127"/>
    </location>
</feature>
<dbReference type="OrthoDB" id="2505281at2759"/>
<reference evidence="2 3" key="1">
    <citation type="submission" date="2017-11" db="EMBL/GenBank/DDBJ databases">
        <title>De novo assembly and phasing of dikaryotic genomes from two isolates of Puccinia coronata f. sp. avenae, the causal agent of oat crown rust.</title>
        <authorList>
            <person name="Miller M.E."/>
            <person name="Zhang Y."/>
            <person name="Omidvar V."/>
            <person name="Sperschneider J."/>
            <person name="Schwessinger B."/>
            <person name="Raley C."/>
            <person name="Palmer J.M."/>
            <person name="Garnica D."/>
            <person name="Upadhyaya N."/>
            <person name="Rathjen J."/>
            <person name="Taylor J.M."/>
            <person name="Park R.F."/>
            <person name="Dodds P.N."/>
            <person name="Hirsch C.D."/>
            <person name="Kianian S.F."/>
            <person name="Figueroa M."/>
        </authorList>
    </citation>
    <scope>NUCLEOTIDE SEQUENCE [LARGE SCALE GENOMIC DNA]</scope>
    <source>
        <strain evidence="2">12NC29</strain>
    </source>
</reference>
<gene>
    <name evidence="2" type="ORF">PCANC_13519</name>
</gene>
<protein>
    <submittedName>
        <fullName evidence="2">Uncharacterized protein</fullName>
    </submittedName>
</protein>
<dbReference type="Proteomes" id="UP000235388">
    <property type="component" value="Unassembled WGS sequence"/>
</dbReference>
<feature type="region of interest" description="Disordered" evidence="1">
    <location>
        <begin position="110"/>
        <end position="130"/>
    </location>
</feature>
<evidence type="ECO:0000313" key="2">
    <source>
        <dbReference type="EMBL" id="PLW40773.1"/>
    </source>
</evidence>
<proteinExistence type="predicted"/>
<evidence type="ECO:0000313" key="3">
    <source>
        <dbReference type="Proteomes" id="UP000235388"/>
    </source>
</evidence>
<dbReference type="AlphaFoldDB" id="A0A2N5USQ4"/>
<sequence>MATLMETMARDLPRDEIMTEDDDLEMLEADVKSFENSLAQALLDPLNQQGVNNLYLSSMKILPHIAVSHAQSSARNTALPRTPRESHRHFLLDRLFLLLLALHHPNCSLGKSNQKLKSSSTTTTSNKSTDRALPRDWVLGILAESMRDE</sequence>
<name>A0A2N5USQ4_9BASI</name>
<accession>A0A2N5USQ4</accession>
<evidence type="ECO:0000256" key="1">
    <source>
        <dbReference type="SAM" id="MobiDB-lite"/>
    </source>
</evidence>
<organism evidence="2 3">
    <name type="scientific">Puccinia coronata f. sp. avenae</name>
    <dbReference type="NCBI Taxonomy" id="200324"/>
    <lineage>
        <taxon>Eukaryota</taxon>
        <taxon>Fungi</taxon>
        <taxon>Dikarya</taxon>
        <taxon>Basidiomycota</taxon>
        <taxon>Pucciniomycotina</taxon>
        <taxon>Pucciniomycetes</taxon>
        <taxon>Pucciniales</taxon>
        <taxon>Pucciniaceae</taxon>
        <taxon>Puccinia</taxon>
    </lineage>
</organism>